<protein>
    <submittedName>
        <fullName evidence="1">Uncharacterized protein</fullName>
    </submittedName>
</protein>
<comment type="caution">
    <text evidence="1">The sequence shown here is derived from an EMBL/GenBank/DDBJ whole genome shotgun (WGS) entry which is preliminary data.</text>
</comment>
<name>A0AAP1QX58_ACIBA</name>
<dbReference type="EMBL" id="JACZEI010000007">
    <property type="protein sequence ID" value="MBE0330357.1"/>
    <property type="molecule type" value="Genomic_DNA"/>
</dbReference>
<evidence type="ECO:0000313" key="1">
    <source>
        <dbReference type="EMBL" id="MBE0330357.1"/>
    </source>
</evidence>
<dbReference type="AlphaFoldDB" id="A0AAP1QX58"/>
<dbReference type="Proteomes" id="UP000655940">
    <property type="component" value="Unassembled WGS sequence"/>
</dbReference>
<proteinExistence type="predicted"/>
<reference evidence="1" key="1">
    <citation type="submission" date="2020-09" db="EMBL/GenBank/DDBJ databases">
        <title>Distribution of Beta-Lactamase Producing Gram-Negative Bacterial Isolates in Isabela River of Santo Domingo, Dominican Republic.</title>
        <authorList>
            <person name="Calderon V."/>
            <person name="Bonnelly R."/>
            <person name="Del Rosario C."/>
            <person name="Duarte A."/>
            <person name="Barauna R."/>
            <person name="Juca Ramos R.T."/>
            <person name="Perdomo O.P."/>
            <person name="Rodriguez De Francisco L.E."/>
            <person name="Franco De Los Santos E.F."/>
        </authorList>
    </citation>
    <scope>NUCLEOTIDE SEQUENCE</scope>
    <source>
        <strain evidence="1">INTEC_BI15</strain>
    </source>
</reference>
<organism evidence="1 2">
    <name type="scientific">Acinetobacter baumannii</name>
    <dbReference type="NCBI Taxonomy" id="470"/>
    <lineage>
        <taxon>Bacteria</taxon>
        <taxon>Pseudomonadati</taxon>
        <taxon>Pseudomonadota</taxon>
        <taxon>Gammaproteobacteria</taxon>
        <taxon>Moraxellales</taxon>
        <taxon>Moraxellaceae</taxon>
        <taxon>Acinetobacter</taxon>
        <taxon>Acinetobacter calcoaceticus/baumannii complex</taxon>
    </lineage>
</organism>
<gene>
    <name evidence="1" type="ORF">IHV20_09365</name>
</gene>
<dbReference type="RefSeq" id="WP_190596363.1">
    <property type="nucleotide sequence ID" value="NZ_JACXKJ010000007.1"/>
</dbReference>
<accession>A0AAP1QX58</accession>
<sequence>MAIVDEWFVQTIKNKKWNKKARFRGSGLMFVDKGYQEHEESNKEFNASQKFPIYGNLLSQLFGQKREVI</sequence>
<evidence type="ECO:0000313" key="2">
    <source>
        <dbReference type="Proteomes" id="UP000655940"/>
    </source>
</evidence>